<dbReference type="EMBL" id="ML213615">
    <property type="protein sequence ID" value="TFK36215.1"/>
    <property type="molecule type" value="Genomic_DNA"/>
</dbReference>
<dbReference type="CDD" id="cd02440">
    <property type="entry name" value="AdoMet_MTases"/>
    <property type="match status" value="1"/>
</dbReference>
<accession>A0A5C3LTU7</accession>
<keyword evidence="3 5" id="KW-0808">Transferase</keyword>
<evidence type="ECO:0000256" key="2">
    <source>
        <dbReference type="ARBA" id="ARBA00022603"/>
    </source>
</evidence>
<dbReference type="PANTHER" id="PTHR44942:SF4">
    <property type="entry name" value="METHYLTRANSFERASE TYPE 11 DOMAIN-CONTAINING PROTEIN"/>
    <property type="match status" value="1"/>
</dbReference>
<comment type="similarity">
    <text evidence="1">Belongs to the methyltransferase superfamily.</text>
</comment>
<proteinExistence type="inferred from homology"/>
<dbReference type="Proteomes" id="UP000308652">
    <property type="component" value="Unassembled WGS sequence"/>
</dbReference>
<dbReference type="InterPro" id="IPR051052">
    <property type="entry name" value="Diverse_substrate_MTase"/>
</dbReference>
<gene>
    <name evidence="5" type="ORF">BDQ12DRAFT_687040</name>
</gene>
<feature type="domain" description="Methyltransferase type 11" evidence="4">
    <location>
        <begin position="45"/>
        <end position="147"/>
    </location>
</feature>
<protein>
    <submittedName>
        <fullName evidence="5">S-adenosyl-L-methionine-dependent methyltransferase</fullName>
    </submittedName>
</protein>
<dbReference type="AlphaFoldDB" id="A0A5C3LTU7"/>
<keyword evidence="2 5" id="KW-0489">Methyltransferase</keyword>
<dbReference type="GO" id="GO:0008757">
    <property type="term" value="F:S-adenosylmethionine-dependent methyltransferase activity"/>
    <property type="evidence" value="ECO:0007669"/>
    <property type="project" value="InterPro"/>
</dbReference>
<evidence type="ECO:0000256" key="3">
    <source>
        <dbReference type="ARBA" id="ARBA00022679"/>
    </source>
</evidence>
<dbReference type="PANTHER" id="PTHR44942">
    <property type="entry name" value="METHYLTRANSF_11 DOMAIN-CONTAINING PROTEIN"/>
    <property type="match status" value="1"/>
</dbReference>
<dbReference type="SUPFAM" id="SSF53335">
    <property type="entry name" value="S-adenosyl-L-methionine-dependent methyltransferases"/>
    <property type="match status" value="1"/>
</dbReference>
<evidence type="ECO:0000256" key="1">
    <source>
        <dbReference type="ARBA" id="ARBA00008361"/>
    </source>
</evidence>
<evidence type="ECO:0000313" key="6">
    <source>
        <dbReference type="Proteomes" id="UP000308652"/>
    </source>
</evidence>
<dbReference type="InterPro" id="IPR029063">
    <property type="entry name" value="SAM-dependent_MTases_sf"/>
</dbReference>
<name>A0A5C3LTU7_9AGAR</name>
<dbReference type="InterPro" id="IPR013216">
    <property type="entry name" value="Methyltransf_11"/>
</dbReference>
<organism evidence="5 6">
    <name type="scientific">Crucibulum laeve</name>
    <dbReference type="NCBI Taxonomy" id="68775"/>
    <lineage>
        <taxon>Eukaryota</taxon>
        <taxon>Fungi</taxon>
        <taxon>Dikarya</taxon>
        <taxon>Basidiomycota</taxon>
        <taxon>Agaricomycotina</taxon>
        <taxon>Agaricomycetes</taxon>
        <taxon>Agaricomycetidae</taxon>
        <taxon>Agaricales</taxon>
        <taxon>Agaricineae</taxon>
        <taxon>Nidulariaceae</taxon>
        <taxon>Crucibulum</taxon>
    </lineage>
</organism>
<sequence length="334" mass="38196">MATFAKSSFNAAVYSASRPTYPAKLFECIYNYHGRSKDTCWERAVDIGCGPGQATVLLRDRFREVIGIDPSEPMIQKARANFKAHGSSSEHNGVLRFIQGSAESLNETLEDDSVDLLIAAQAAHWFDWSKVWPETRRVLRKNGTAAFWIYSELRFPEHPSLTPLITDYAQGDNPQTSLGPHFQRPGRTILERHLVDVPNPVDVGEKGLGEVERIYFSGDYHPSLPSSQTRPVILKKQMRWRDLLGYLRTWSSLHTYHELYPEDKNKLDERFPEDLRTSNTQVDREDIDVRGGDIAIRFWKDLREKAQEDGARVGVEDTVNVEWPVALILARRIQ</sequence>
<dbReference type="Gene3D" id="3.40.50.150">
    <property type="entry name" value="Vaccinia Virus protein VP39"/>
    <property type="match status" value="1"/>
</dbReference>
<dbReference type="GO" id="GO:0032259">
    <property type="term" value="P:methylation"/>
    <property type="evidence" value="ECO:0007669"/>
    <property type="project" value="UniProtKB-KW"/>
</dbReference>
<dbReference type="STRING" id="68775.A0A5C3LTU7"/>
<dbReference type="OrthoDB" id="10027013at2759"/>
<reference evidence="5 6" key="1">
    <citation type="journal article" date="2019" name="Nat. Ecol. Evol.">
        <title>Megaphylogeny resolves global patterns of mushroom evolution.</title>
        <authorList>
            <person name="Varga T."/>
            <person name="Krizsan K."/>
            <person name="Foldi C."/>
            <person name="Dima B."/>
            <person name="Sanchez-Garcia M."/>
            <person name="Sanchez-Ramirez S."/>
            <person name="Szollosi G.J."/>
            <person name="Szarkandi J.G."/>
            <person name="Papp V."/>
            <person name="Albert L."/>
            <person name="Andreopoulos W."/>
            <person name="Angelini C."/>
            <person name="Antonin V."/>
            <person name="Barry K.W."/>
            <person name="Bougher N.L."/>
            <person name="Buchanan P."/>
            <person name="Buyck B."/>
            <person name="Bense V."/>
            <person name="Catcheside P."/>
            <person name="Chovatia M."/>
            <person name="Cooper J."/>
            <person name="Damon W."/>
            <person name="Desjardin D."/>
            <person name="Finy P."/>
            <person name="Geml J."/>
            <person name="Haridas S."/>
            <person name="Hughes K."/>
            <person name="Justo A."/>
            <person name="Karasinski D."/>
            <person name="Kautmanova I."/>
            <person name="Kiss B."/>
            <person name="Kocsube S."/>
            <person name="Kotiranta H."/>
            <person name="LaButti K.M."/>
            <person name="Lechner B.E."/>
            <person name="Liimatainen K."/>
            <person name="Lipzen A."/>
            <person name="Lukacs Z."/>
            <person name="Mihaltcheva S."/>
            <person name="Morgado L.N."/>
            <person name="Niskanen T."/>
            <person name="Noordeloos M.E."/>
            <person name="Ohm R.A."/>
            <person name="Ortiz-Santana B."/>
            <person name="Ovrebo C."/>
            <person name="Racz N."/>
            <person name="Riley R."/>
            <person name="Savchenko A."/>
            <person name="Shiryaev A."/>
            <person name="Soop K."/>
            <person name="Spirin V."/>
            <person name="Szebenyi C."/>
            <person name="Tomsovsky M."/>
            <person name="Tulloss R.E."/>
            <person name="Uehling J."/>
            <person name="Grigoriev I.V."/>
            <person name="Vagvolgyi C."/>
            <person name="Papp T."/>
            <person name="Martin F.M."/>
            <person name="Miettinen O."/>
            <person name="Hibbett D.S."/>
            <person name="Nagy L.G."/>
        </authorList>
    </citation>
    <scope>NUCLEOTIDE SEQUENCE [LARGE SCALE GENOMIC DNA]</scope>
    <source>
        <strain evidence="5 6">CBS 166.37</strain>
    </source>
</reference>
<evidence type="ECO:0000259" key="4">
    <source>
        <dbReference type="Pfam" id="PF08241"/>
    </source>
</evidence>
<dbReference type="Pfam" id="PF08241">
    <property type="entry name" value="Methyltransf_11"/>
    <property type="match status" value="1"/>
</dbReference>
<evidence type="ECO:0000313" key="5">
    <source>
        <dbReference type="EMBL" id="TFK36215.1"/>
    </source>
</evidence>
<keyword evidence="6" id="KW-1185">Reference proteome</keyword>